<reference evidence="3" key="2">
    <citation type="journal article" date="2021" name="Microbiome">
        <title>Successional dynamics and alternative stable states in a saline activated sludge microbial community over 9 years.</title>
        <authorList>
            <person name="Wang Y."/>
            <person name="Ye J."/>
            <person name="Ju F."/>
            <person name="Liu L."/>
            <person name="Boyd J.A."/>
            <person name="Deng Y."/>
            <person name="Parks D.H."/>
            <person name="Jiang X."/>
            <person name="Yin X."/>
            <person name="Woodcroft B.J."/>
            <person name="Tyson G.W."/>
            <person name="Hugenholtz P."/>
            <person name="Polz M.F."/>
            <person name="Zhang T."/>
        </authorList>
    </citation>
    <scope>NUCLEOTIDE SEQUENCE</scope>
    <source>
        <strain evidence="3">HKST-UBA01</strain>
    </source>
</reference>
<sequence length="768" mass="82043">MSFHSHLPRRSLLPGVLMGCLAVALSSVAAESQVEGLSYSLQPTIEHYRWSSELGLEDASLYGGRLGLNFGRTMTIEAYYAAKQGIRTNLEPGFFPEDSDLPFQNQKVDLANYGADLVLHLSRGPLVPFLSTGGGIYRFDPQRGARFEEIGVNFGGGLRYALHPRFDLSLGVKSALFRLDRLALAPAESLKTMSTDPQSNDIRSSFAVRAGIDYRLGGYDAGAETEIDRALRARYEAGLSGTSWPIQPFVGTLKYARDLDLPDQDVIGVRSGTDLGRYVGMRLFYWRGVESGFDATDPVQGYGGELQFALNSGAGVRPYLVGGVGVIDYLQGFTDRLGATREDETALIAGGGLRFTLGDRFRVDASARDYVISERSLSDVTDTKQLLANWMYSVGLSFSLGGSGGKSKTVPLAPDSSGHPAAGAASGATTGTGSGTVGEPNDTAAITAAMTADTAAADSTAGAAAVGAPGEVTPGDATPGEGTAAESGATPRMITFPAPVEGEVYIRYGKPGAVSIESRLQSGAVRSYTAPADSASQVDSTNVFSVPATVPAARPETPMQGSVSTAQILDELRAIEDRLARRIDERLAQARMGEPQRADSPIVVETEEQPTTESIEERPESQKGIRSLRPYTALAFNDPKQLALGFRVDLGPVTKNSRLDVIPELSYSLAKNTSVLAAANLQLRPFLPKTKAAATPFLYAGIGILTFDENAGQFDRTSGVINLGYGVDANIGRWRLFAEHQGVDFFDYNRLILGVSLLERSRRNLPER</sequence>
<dbReference type="InterPro" id="IPR011250">
    <property type="entry name" value="OMP/PagP_B-barrel"/>
</dbReference>
<proteinExistence type="predicted"/>
<dbReference type="EMBL" id="JAGQHR010000174">
    <property type="protein sequence ID" value="MCA9727480.1"/>
    <property type="molecule type" value="Genomic_DNA"/>
</dbReference>
<reference evidence="3" key="1">
    <citation type="submission" date="2020-04" db="EMBL/GenBank/DDBJ databases">
        <authorList>
            <person name="Zhang T."/>
        </authorList>
    </citation>
    <scope>NUCLEOTIDE SEQUENCE</scope>
    <source>
        <strain evidence="3">HKST-UBA01</strain>
    </source>
</reference>
<feature type="signal peptide" evidence="2">
    <location>
        <begin position="1"/>
        <end position="29"/>
    </location>
</feature>
<gene>
    <name evidence="3" type="ORF">KC729_07340</name>
</gene>
<feature type="region of interest" description="Disordered" evidence="1">
    <location>
        <begin position="465"/>
        <end position="490"/>
    </location>
</feature>
<feature type="region of interest" description="Disordered" evidence="1">
    <location>
        <begin position="407"/>
        <end position="441"/>
    </location>
</feature>
<dbReference type="Proteomes" id="UP000697710">
    <property type="component" value="Unassembled WGS sequence"/>
</dbReference>
<comment type="caution">
    <text evidence="3">The sequence shown here is derived from an EMBL/GenBank/DDBJ whole genome shotgun (WGS) entry which is preliminary data.</text>
</comment>
<dbReference type="SUPFAM" id="SSF56925">
    <property type="entry name" value="OMPA-like"/>
    <property type="match status" value="2"/>
</dbReference>
<feature type="chain" id="PRO_5037752244" description="Outer membrane protein beta-barrel domain-containing protein" evidence="2">
    <location>
        <begin position="30"/>
        <end position="768"/>
    </location>
</feature>
<dbReference type="Gene3D" id="2.40.160.20">
    <property type="match status" value="2"/>
</dbReference>
<accession>A0A956RP58</accession>
<evidence type="ECO:0000313" key="3">
    <source>
        <dbReference type="EMBL" id="MCA9727480.1"/>
    </source>
</evidence>
<dbReference type="AlphaFoldDB" id="A0A956RP58"/>
<protein>
    <recommendedName>
        <fullName evidence="5">Outer membrane protein beta-barrel domain-containing protein</fullName>
    </recommendedName>
</protein>
<keyword evidence="2" id="KW-0732">Signal</keyword>
<evidence type="ECO:0000256" key="1">
    <source>
        <dbReference type="SAM" id="MobiDB-lite"/>
    </source>
</evidence>
<evidence type="ECO:0008006" key="5">
    <source>
        <dbReference type="Google" id="ProtNLM"/>
    </source>
</evidence>
<evidence type="ECO:0000313" key="4">
    <source>
        <dbReference type="Proteomes" id="UP000697710"/>
    </source>
</evidence>
<organism evidence="3 4">
    <name type="scientific">Eiseniibacteriota bacterium</name>
    <dbReference type="NCBI Taxonomy" id="2212470"/>
    <lineage>
        <taxon>Bacteria</taxon>
        <taxon>Candidatus Eiseniibacteriota</taxon>
    </lineage>
</organism>
<evidence type="ECO:0000256" key="2">
    <source>
        <dbReference type="SAM" id="SignalP"/>
    </source>
</evidence>
<name>A0A956RP58_UNCEI</name>